<gene>
    <name evidence="6" type="ORF">ACFQ34_00355</name>
</gene>
<dbReference type="EMBL" id="JBHTMB010000004">
    <property type="protein sequence ID" value="MFD1231728.1"/>
    <property type="molecule type" value="Genomic_DNA"/>
</dbReference>
<evidence type="ECO:0000256" key="3">
    <source>
        <dbReference type="ARBA" id="ARBA00013252"/>
    </source>
</evidence>
<protein>
    <recommendedName>
        <fullName evidence="4">Putative pterin-4-alpha-carbinolamine dehydratase</fullName>
        <ecNumber evidence="3">4.2.1.96</ecNumber>
    </recommendedName>
</protein>
<dbReference type="Proteomes" id="UP001597182">
    <property type="component" value="Unassembled WGS sequence"/>
</dbReference>
<dbReference type="Gene3D" id="3.30.1360.20">
    <property type="entry name" value="Transcriptional coactivator/pterin dehydratase"/>
    <property type="match status" value="1"/>
</dbReference>
<comment type="caution">
    <text evidence="6">The sequence shown here is derived from an EMBL/GenBank/DDBJ whole genome shotgun (WGS) entry which is preliminary data.</text>
</comment>
<evidence type="ECO:0000256" key="4">
    <source>
        <dbReference type="ARBA" id="ARBA00021735"/>
    </source>
</evidence>
<dbReference type="SUPFAM" id="SSF55248">
    <property type="entry name" value="PCD-like"/>
    <property type="match status" value="1"/>
</dbReference>
<comment type="similarity">
    <text evidence="2">Belongs to the pterin-4-alpha-carbinolamine dehydratase family.</text>
</comment>
<dbReference type="CDD" id="cd00488">
    <property type="entry name" value="PCD_DCoH"/>
    <property type="match status" value="1"/>
</dbReference>
<comment type="catalytic activity">
    <reaction evidence="1">
        <text>(4aS,6R)-4a-hydroxy-L-erythro-5,6,7,8-tetrahydrobiopterin = (6R)-L-erythro-6,7-dihydrobiopterin + H2O</text>
        <dbReference type="Rhea" id="RHEA:11920"/>
        <dbReference type="ChEBI" id="CHEBI:15377"/>
        <dbReference type="ChEBI" id="CHEBI:15642"/>
        <dbReference type="ChEBI" id="CHEBI:43120"/>
        <dbReference type="EC" id="4.2.1.96"/>
    </reaction>
</comment>
<evidence type="ECO:0000313" key="6">
    <source>
        <dbReference type="EMBL" id="MFD1231728.1"/>
    </source>
</evidence>
<dbReference type="PANTHER" id="PTHR12599">
    <property type="entry name" value="PTERIN-4-ALPHA-CARBINOLAMINE DEHYDRATASE"/>
    <property type="match status" value="1"/>
</dbReference>
<evidence type="ECO:0000256" key="5">
    <source>
        <dbReference type="ARBA" id="ARBA00023239"/>
    </source>
</evidence>
<keyword evidence="7" id="KW-1185">Reference proteome</keyword>
<dbReference type="InterPro" id="IPR036428">
    <property type="entry name" value="PCD_sf"/>
</dbReference>
<keyword evidence="5 6" id="KW-0456">Lyase</keyword>
<accession>A0ABW3VBN3</accession>
<dbReference type="GO" id="GO:0008124">
    <property type="term" value="F:4-alpha-hydroxytetrahydrobiopterin dehydratase activity"/>
    <property type="evidence" value="ECO:0007669"/>
    <property type="project" value="UniProtKB-EC"/>
</dbReference>
<name>A0ABW3VBN3_9PSEU</name>
<dbReference type="EC" id="4.2.1.96" evidence="3"/>
<evidence type="ECO:0000256" key="1">
    <source>
        <dbReference type="ARBA" id="ARBA00001554"/>
    </source>
</evidence>
<proteinExistence type="inferred from homology"/>
<organism evidence="6 7">
    <name type="scientific">Pseudonocardia benzenivorans</name>
    <dbReference type="NCBI Taxonomy" id="228005"/>
    <lineage>
        <taxon>Bacteria</taxon>
        <taxon>Bacillati</taxon>
        <taxon>Actinomycetota</taxon>
        <taxon>Actinomycetes</taxon>
        <taxon>Pseudonocardiales</taxon>
        <taxon>Pseudonocardiaceae</taxon>
        <taxon>Pseudonocardia</taxon>
    </lineage>
</organism>
<dbReference type="Pfam" id="PF01329">
    <property type="entry name" value="Pterin_4a"/>
    <property type="match status" value="1"/>
</dbReference>
<dbReference type="PANTHER" id="PTHR12599:SF0">
    <property type="entry name" value="PTERIN-4-ALPHA-CARBINOLAMINE DEHYDRATASE"/>
    <property type="match status" value="1"/>
</dbReference>
<dbReference type="NCBIfam" id="NF002017">
    <property type="entry name" value="PRK00823.1-2"/>
    <property type="match status" value="1"/>
</dbReference>
<reference evidence="7" key="1">
    <citation type="journal article" date="2019" name="Int. J. Syst. Evol. Microbiol.">
        <title>The Global Catalogue of Microorganisms (GCM) 10K type strain sequencing project: providing services to taxonomists for standard genome sequencing and annotation.</title>
        <authorList>
            <consortium name="The Broad Institute Genomics Platform"/>
            <consortium name="The Broad Institute Genome Sequencing Center for Infectious Disease"/>
            <person name="Wu L."/>
            <person name="Ma J."/>
        </authorList>
    </citation>
    <scope>NUCLEOTIDE SEQUENCE [LARGE SCALE GENOMIC DNA]</scope>
    <source>
        <strain evidence="7">CCUG 49018</strain>
    </source>
</reference>
<dbReference type="RefSeq" id="WP_346090783.1">
    <property type="nucleotide sequence ID" value="NZ_BAABKS010000015.1"/>
</dbReference>
<evidence type="ECO:0000313" key="7">
    <source>
        <dbReference type="Proteomes" id="UP001597182"/>
    </source>
</evidence>
<sequence length="98" mass="10292">MADLLDDAAITAALADLPGWERAGDSIVRTAELPDFPTAIRVVGEVADDAERADHHPDIDIRWRTLTFRLSTHSAGGLTTKDTALAAEISARVAAAGG</sequence>
<dbReference type="InterPro" id="IPR001533">
    <property type="entry name" value="Pterin_deHydtase"/>
</dbReference>
<evidence type="ECO:0000256" key="2">
    <source>
        <dbReference type="ARBA" id="ARBA00006472"/>
    </source>
</evidence>